<sequence length="44" mass="5016">MINKCYRHHGAVFTGINLTIFIFSPQYLKISYTKTELGRVVLAA</sequence>
<dbReference type="EMBL" id="MT074086">
    <property type="protein sequence ID" value="QOQ30554.1"/>
    <property type="molecule type" value="Genomic_DNA"/>
</dbReference>
<dbReference type="AlphaFoldDB" id="A0A7M1HWM9"/>
<protein>
    <submittedName>
        <fullName evidence="1">Uncharacterized protein</fullName>
    </submittedName>
</protein>
<evidence type="ECO:0000313" key="1">
    <source>
        <dbReference type="EMBL" id="QOQ30554.1"/>
    </source>
</evidence>
<proteinExistence type="predicted"/>
<accession>A0A7M1HWM9</accession>
<geneLocation type="plasmid" evidence="1">
    <name>p117885-NR</name>
</geneLocation>
<name>A0A7M1HWM9_RAOOR</name>
<keyword evidence="1" id="KW-0614">Plasmid</keyword>
<organism evidence="1">
    <name type="scientific">Raoultella ornithinolytica</name>
    <name type="common">Klebsiella ornithinolytica</name>
    <dbReference type="NCBI Taxonomy" id="54291"/>
    <lineage>
        <taxon>Bacteria</taxon>
        <taxon>Pseudomonadati</taxon>
        <taxon>Pseudomonadota</taxon>
        <taxon>Gammaproteobacteria</taxon>
        <taxon>Enterobacterales</taxon>
        <taxon>Enterobacteriaceae</taxon>
        <taxon>Klebsiella/Raoultella group</taxon>
        <taxon>Raoultella</taxon>
    </lineage>
</organism>
<reference evidence="1" key="1">
    <citation type="submission" date="2020-02" db="EMBL/GenBank/DDBJ databases">
        <authorList>
            <person name="Zhou D."/>
        </authorList>
    </citation>
    <scope>NUCLEOTIDE SEQUENCE</scope>
    <source>
        <strain evidence="1">172117885</strain>
        <plasmid evidence="1">p117885-NR</plasmid>
    </source>
</reference>